<feature type="transmembrane region" description="Helical" evidence="1">
    <location>
        <begin position="70"/>
        <end position="90"/>
    </location>
</feature>
<keyword evidence="1" id="KW-0812">Transmembrane</keyword>
<keyword evidence="1" id="KW-0472">Membrane</keyword>
<name>A0A2U2BYP6_9BACT</name>
<evidence type="ECO:0000313" key="2">
    <source>
        <dbReference type="EMBL" id="PWE19833.1"/>
    </source>
</evidence>
<dbReference type="Proteomes" id="UP000245014">
    <property type="component" value="Unassembled WGS sequence"/>
</dbReference>
<keyword evidence="1" id="KW-1133">Transmembrane helix</keyword>
<comment type="caution">
    <text evidence="2">The sequence shown here is derived from an EMBL/GenBank/DDBJ whole genome shotgun (WGS) entry which is preliminary data.</text>
</comment>
<organism evidence="2 3">
    <name type="scientific">Aliarcobacter skirrowii</name>
    <dbReference type="NCBI Taxonomy" id="28200"/>
    <lineage>
        <taxon>Bacteria</taxon>
        <taxon>Pseudomonadati</taxon>
        <taxon>Campylobacterota</taxon>
        <taxon>Epsilonproteobacteria</taxon>
        <taxon>Campylobacterales</taxon>
        <taxon>Arcobacteraceae</taxon>
        <taxon>Aliarcobacter</taxon>
    </lineage>
</organism>
<accession>A0A2U2BYP6</accession>
<proteinExistence type="predicted"/>
<evidence type="ECO:0000256" key="1">
    <source>
        <dbReference type="SAM" id="Phobius"/>
    </source>
</evidence>
<evidence type="ECO:0000313" key="3">
    <source>
        <dbReference type="Proteomes" id="UP000245014"/>
    </source>
</evidence>
<protein>
    <submittedName>
        <fullName evidence="2">Uncharacterized protein</fullName>
    </submittedName>
</protein>
<dbReference type="EMBL" id="QEYI01000010">
    <property type="protein sequence ID" value="PWE19833.1"/>
    <property type="molecule type" value="Genomic_DNA"/>
</dbReference>
<gene>
    <name evidence="2" type="ORF">DF188_09265</name>
</gene>
<dbReference type="AlphaFoldDB" id="A0A2U2BYP6"/>
<sequence>MSRNKELEELKARNDAYFREQNNEWLLKKELNNSKYVTYNEDEHREYKDGYEKLEDYLRTRDREEAKNEALGLILAFVFIFIFMSIYFFIAS</sequence>
<reference evidence="2 3" key="1">
    <citation type="submission" date="2018-05" db="EMBL/GenBank/DDBJ databases">
        <title>Antimicrobial susceptibility testing and genomic analysis of Arcobacter skirrowii strains and one Arcobacter butzleri isolated from German poultry farms.</title>
        <authorList>
            <person name="Haenel I."/>
            <person name="Hotzel H."/>
            <person name="Tomaso H."/>
            <person name="Busch A."/>
        </authorList>
    </citation>
    <scope>NUCLEOTIDE SEQUENCE [LARGE SCALE GENOMIC DNA]</scope>
    <source>
        <strain evidence="3">v</strain>
    </source>
</reference>
<dbReference type="RefSeq" id="WP_109158743.1">
    <property type="nucleotide sequence ID" value="NZ_QEYI01000010.1"/>
</dbReference>